<feature type="transmembrane region" description="Helical" evidence="6">
    <location>
        <begin position="12"/>
        <end position="34"/>
    </location>
</feature>
<keyword evidence="2 6" id="KW-0812">Transmembrane</keyword>
<evidence type="ECO:0000256" key="1">
    <source>
        <dbReference type="ARBA" id="ARBA00004141"/>
    </source>
</evidence>
<feature type="transmembrane region" description="Helical" evidence="6">
    <location>
        <begin position="55"/>
        <end position="75"/>
    </location>
</feature>
<comment type="similarity">
    <text evidence="5">Belongs to the SAT4 family.</text>
</comment>
<organism evidence="8 9">
    <name type="scientific">Lasiosphaeria hispida</name>
    <dbReference type="NCBI Taxonomy" id="260671"/>
    <lineage>
        <taxon>Eukaryota</taxon>
        <taxon>Fungi</taxon>
        <taxon>Dikarya</taxon>
        <taxon>Ascomycota</taxon>
        <taxon>Pezizomycotina</taxon>
        <taxon>Sordariomycetes</taxon>
        <taxon>Sordariomycetidae</taxon>
        <taxon>Sordariales</taxon>
        <taxon>Lasiosphaeriaceae</taxon>
        <taxon>Lasiosphaeria</taxon>
    </lineage>
</organism>
<dbReference type="Proteomes" id="UP001275084">
    <property type="component" value="Unassembled WGS sequence"/>
</dbReference>
<dbReference type="InterPro" id="IPR049326">
    <property type="entry name" value="Rhodopsin_dom_fungi"/>
</dbReference>
<evidence type="ECO:0000256" key="5">
    <source>
        <dbReference type="ARBA" id="ARBA00038359"/>
    </source>
</evidence>
<evidence type="ECO:0000256" key="4">
    <source>
        <dbReference type="ARBA" id="ARBA00023136"/>
    </source>
</evidence>
<feature type="transmembrane region" description="Helical" evidence="6">
    <location>
        <begin position="95"/>
        <end position="117"/>
    </location>
</feature>
<sequence>MSSKGGVPPDNSVGPATLAVVVPLFALATIVYSVRIWTRMRPKYRLNAADYTITIAFFAEALSIALTIAAVANGFGRPAQYLSGEEKEIIGITTFIVFIVALWASSFGRISVACLLLQFTSCKVWRAVLWATVVLQVAMFISCEVIEFVQCRPIRAIWADVDGAECIPAERIWNMSYVIIAFGMFSDALFAVQPILIIWRLSRSPVEKVLISVLMGLGLLAVGAGVVKIFTMKTYNNNSDNVVGDMMPLYLWTRIEEIVLIIAACAPLLKSPIEGLLHRRLGLPRFSPTVRGLNTVDVLPSMSNLGKHPGWWYWSSRGSSLGTDTMQSTASTKNYQ</sequence>
<keyword evidence="9" id="KW-1185">Reference proteome</keyword>
<keyword evidence="3 6" id="KW-1133">Transmembrane helix</keyword>
<dbReference type="InterPro" id="IPR052337">
    <property type="entry name" value="SAT4-like"/>
</dbReference>
<evidence type="ECO:0000256" key="6">
    <source>
        <dbReference type="SAM" id="Phobius"/>
    </source>
</evidence>
<proteinExistence type="inferred from homology"/>
<dbReference type="GO" id="GO:0016020">
    <property type="term" value="C:membrane"/>
    <property type="evidence" value="ECO:0007669"/>
    <property type="project" value="UniProtKB-SubCell"/>
</dbReference>
<keyword evidence="4 6" id="KW-0472">Membrane</keyword>
<accession>A0AAJ0HPG8</accession>
<feature type="transmembrane region" description="Helical" evidence="6">
    <location>
        <begin position="209"/>
        <end position="230"/>
    </location>
</feature>
<dbReference type="AlphaFoldDB" id="A0AAJ0HPG8"/>
<dbReference type="PANTHER" id="PTHR33048:SF129">
    <property type="entry name" value="INTEGRAL MEMBRANE PROTEIN-RELATED"/>
    <property type="match status" value="1"/>
</dbReference>
<dbReference type="Pfam" id="PF20684">
    <property type="entry name" value="Fung_rhodopsin"/>
    <property type="match status" value="1"/>
</dbReference>
<evidence type="ECO:0000256" key="3">
    <source>
        <dbReference type="ARBA" id="ARBA00022989"/>
    </source>
</evidence>
<reference evidence="8" key="2">
    <citation type="submission" date="2023-06" db="EMBL/GenBank/DDBJ databases">
        <authorList>
            <consortium name="Lawrence Berkeley National Laboratory"/>
            <person name="Haridas S."/>
            <person name="Hensen N."/>
            <person name="Bonometti L."/>
            <person name="Westerberg I."/>
            <person name="Brannstrom I.O."/>
            <person name="Guillou S."/>
            <person name="Cros-Aarteil S."/>
            <person name="Calhoun S."/>
            <person name="Kuo A."/>
            <person name="Mondo S."/>
            <person name="Pangilinan J."/>
            <person name="Riley R."/>
            <person name="Labutti K."/>
            <person name="Andreopoulos B."/>
            <person name="Lipzen A."/>
            <person name="Chen C."/>
            <person name="Yanf M."/>
            <person name="Daum C."/>
            <person name="Ng V."/>
            <person name="Clum A."/>
            <person name="Steindorff A."/>
            <person name="Ohm R."/>
            <person name="Martin F."/>
            <person name="Silar P."/>
            <person name="Natvig D."/>
            <person name="Lalanne C."/>
            <person name="Gautier V."/>
            <person name="Ament-Velasquez S.L."/>
            <person name="Kruys A."/>
            <person name="Hutchinson M.I."/>
            <person name="Powell A.J."/>
            <person name="Barry K."/>
            <person name="Miller A.N."/>
            <person name="Grigoriev I.V."/>
            <person name="Debuchy R."/>
            <person name="Gladieux P."/>
            <person name="Thoren M.H."/>
            <person name="Johannesson H."/>
        </authorList>
    </citation>
    <scope>NUCLEOTIDE SEQUENCE</scope>
    <source>
        <strain evidence="8">CBS 955.72</strain>
    </source>
</reference>
<evidence type="ECO:0000256" key="2">
    <source>
        <dbReference type="ARBA" id="ARBA00022692"/>
    </source>
</evidence>
<comment type="caution">
    <text evidence="8">The sequence shown here is derived from an EMBL/GenBank/DDBJ whole genome shotgun (WGS) entry which is preliminary data.</text>
</comment>
<evidence type="ECO:0000259" key="7">
    <source>
        <dbReference type="Pfam" id="PF20684"/>
    </source>
</evidence>
<gene>
    <name evidence="8" type="ORF">B0T25DRAFT_493950</name>
</gene>
<dbReference type="PANTHER" id="PTHR33048">
    <property type="entry name" value="PTH11-LIKE INTEGRAL MEMBRANE PROTEIN (AFU_ORTHOLOGUE AFUA_5G11245)"/>
    <property type="match status" value="1"/>
</dbReference>
<comment type="subcellular location">
    <subcellularLocation>
        <location evidence="1">Membrane</location>
        <topology evidence="1">Multi-pass membrane protein</topology>
    </subcellularLocation>
</comment>
<protein>
    <recommendedName>
        <fullName evidence="7">Rhodopsin domain-containing protein</fullName>
    </recommendedName>
</protein>
<name>A0AAJ0HPG8_9PEZI</name>
<evidence type="ECO:0000313" key="9">
    <source>
        <dbReference type="Proteomes" id="UP001275084"/>
    </source>
</evidence>
<dbReference type="EMBL" id="JAUIQD010000002">
    <property type="protein sequence ID" value="KAK3358817.1"/>
    <property type="molecule type" value="Genomic_DNA"/>
</dbReference>
<evidence type="ECO:0000313" key="8">
    <source>
        <dbReference type="EMBL" id="KAK3358817.1"/>
    </source>
</evidence>
<reference evidence="8" key="1">
    <citation type="journal article" date="2023" name="Mol. Phylogenet. Evol.">
        <title>Genome-scale phylogeny and comparative genomics of the fungal order Sordariales.</title>
        <authorList>
            <person name="Hensen N."/>
            <person name="Bonometti L."/>
            <person name="Westerberg I."/>
            <person name="Brannstrom I.O."/>
            <person name="Guillou S."/>
            <person name="Cros-Aarteil S."/>
            <person name="Calhoun S."/>
            <person name="Haridas S."/>
            <person name="Kuo A."/>
            <person name="Mondo S."/>
            <person name="Pangilinan J."/>
            <person name="Riley R."/>
            <person name="LaButti K."/>
            <person name="Andreopoulos B."/>
            <person name="Lipzen A."/>
            <person name="Chen C."/>
            <person name="Yan M."/>
            <person name="Daum C."/>
            <person name="Ng V."/>
            <person name="Clum A."/>
            <person name="Steindorff A."/>
            <person name="Ohm R.A."/>
            <person name="Martin F."/>
            <person name="Silar P."/>
            <person name="Natvig D.O."/>
            <person name="Lalanne C."/>
            <person name="Gautier V."/>
            <person name="Ament-Velasquez S.L."/>
            <person name="Kruys A."/>
            <person name="Hutchinson M.I."/>
            <person name="Powell A.J."/>
            <person name="Barry K."/>
            <person name="Miller A.N."/>
            <person name="Grigoriev I.V."/>
            <person name="Debuchy R."/>
            <person name="Gladieux P."/>
            <person name="Hiltunen Thoren M."/>
            <person name="Johannesson H."/>
        </authorList>
    </citation>
    <scope>NUCLEOTIDE SEQUENCE</scope>
    <source>
        <strain evidence="8">CBS 955.72</strain>
    </source>
</reference>
<feature type="transmembrane region" description="Helical" evidence="6">
    <location>
        <begin position="177"/>
        <end position="197"/>
    </location>
</feature>
<feature type="domain" description="Rhodopsin" evidence="7">
    <location>
        <begin position="34"/>
        <end position="274"/>
    </location>
</feature>